<gene>
    <name evidence="1" type="ORF">FH972_009926</name>
</gene>
<dbReference type="AlphaFoldDB" id="A0A660KLT3"/>
<proteinExistence type="predicted"/>
<keyword evidence="2" id="KW-1185">Reference proteome</keyword>
<protein>
    <submittedName>
        <fullName evidence="1">Uncharacterized protein</fullName>
    </submittedName>
</protein>
<accession>A0A660KLT3</accession>
<name>A0A660KLT3_9ROSI</name>
<reference evidence="1 2" key="1">
    <citation type="submission" date="2019-06" db="EMBL/GenBank/DDBJ databases">
        <title>A chromosomal-level reference genome of Carpinus fangiana (Coryloideae, Betulaceae).</title>
        <authorList>
            <person name="Yang X."/>
            <person name="Wang Z."/>
            <person name="Zhang L."/>
            <person name="Hao G."/>
            <person name="Liu J."/>
            <person name="Yang Y."/>
        </authorList>
    </citation>
    <scope>NUCLEOTIDE SEQUENCE [LARGE SCALE GENOMIC DNA]</scope>
    <source>
        <strain evidence="1">Cfa_2016G</strain>
        <tissue evidence="1">Leaf</tissue>
    </source>
</reference>
<dbReference type="Proteomes" id="UP000327013">
    <property type="component" value="Chromosome 4"/>
</dbReference>
<evidence type="ECO:0000313" key="2">
    <source>
        <dbReference type="Proteomes" id="UP000327013"/>
    </source>
</evidence>
<sequence>MFARNTKKDLEVWIWGNGVDARKEQCVSHIGWPINEATQSRLGNSPRILARICSLLEVKQIMKEELAELLDSTVEFKAKVISLSPAQPTSRAAVQLHRVVNSGSVARFHLQTYQFGCQTPANTNSRVSAHF</sequence>
<organism evidence="1 2">
    <name type="scientific">Carpinus fangiana</name>
    <dbReference type="NCBI Taxonomy" id="176857"/>
    <lineage>
        <taxon>Eukaryota</taxon>
        <taxon>Viridiplantae</taxon>
        <taxon>Streptophyta</taxon>
        <taxon>Embryophyta</taxon>
        <taxon>Tracheophyta</taxon>
        <taxon>Spermatophyta</taxon>
        <taxon>Magnoliopsida</taxon>
        <taxon>eudicotyledons</taxon>
        <taxon>Gunneridae</taxon>
        <taxon>Pentapetalae</taxon>
        <taxon>rosids</taxon>
        <taxon>fabids</taxon>
        <taxon>Fagales</taxon>
        <taxon>Betulaceae</taxon>
        <taxon>Carpinus</taxon>
    </lineage>
</organism>
<dbReference type="EMBL" id="CM017324">
    <property type="protein sequence ID" value="KAE8037332.1"/>
    <property type="molecule type" value="Genomic_DNA"/>
</dbReference>
<evidence type="ECO:0000313" key="1">
    <source>
        <dbReference type="EMBL" id="KAE8037332.1"/>
    </source>
</evidence>